<keyword evidence="4" id="KW-0238">DNA-binding</keyword>
<dbReference type="KEGG" id="fsl:EJO69_03720"/>
<sequence>MKAKDLVRTAYRVGTGEDIMAPPEQGRRTARLAFDGRSAALAILVLSLVAGVLVGWTMSRPVEVHALPPATTAPAGAPQEESSAAPASLAEPQPSEEPGTVTVYVSGRVNSPGIVELPQGSRVALAVERAGGMSAEADWDALNLARVLTDGEHIVVPAPGEAAPVIQPEQPGGQDSATPGLIDLNSAGAAELESLPGVGPAIAQRIIDWRETNGQFTSTEELMEVSGIGPATYEDLRDRVTV</sequence>
<dbReference type="InterPro" id="IPR004509">
    <property type="entry name" value="Competence_ComEA_HhH"/>
</dbReference>
<dbReference type="AlphaFoldDB" id="A0A3Q8WUJ3"/>
<keyword evidence="2" id="KW-0472">Membrane</keyword>
<accession>A0A3Q8WUJ3</accession>
<keyword evidence="5" id="KW-1185">Reference proteome</keyword>
<name>A0A3Q8WUJ3_9ACTO</name>
<evidence type="ECO:0000256" key="2">
    <source>
        <dbReference type="SAM" id="Phobius"/>
    </source>
</evidence>
<evidence type="ECO:0000256" key="1">
    <source>
        <dbReference type="SAM" id="MobiDB-lite"/>
    </source>
</evidence>
<dbReference type="PANTHER" id="PTHR21180">
    <property type="entry name" value="ENDONUCLEASE/EXONUCLEASE/PHOSPHATASE FAMILY DOMAIN-CONTAINING PROTEIN 1"/>
    <property type="match status" value="1"/>
</dbReference>
<dbReference type="SUPFAM" id="SSF47781">
    <property type="entry name" value="RuvA domain 2-like"/>
    <property type="match status" value="1"/>
</dbReference>
<feature type="domain" description="Helix-hairpin-helix DNA-binding motif class 1" evidence="3">
    <location>
        <begin position="220"/>
        <end position="239"/>
    </location>
</feature>
<feature type="region of interest" description="Disordered" evidence="1">
    <location>
        <begin position="69"/>
        <end position="100"/>
    </location>
</feature>
<feature type="compositionally biased region" description="Low complexity" evidence="1">
    <location>
        <begin position="69"/>
        <end position="98"/>
    </location>
</feature>
<feature type="transmembrane region" description="Helical" evidence="2">
    <location>
        <begin position="38"/>
        <end position="58"/>
    </location>
</feature>
<gene>
    <name evidence="4" type="ORF">EJO69_03720</name>
</gene>
<organism evidence="4 5">
    <name type="scientific">Flaviflexus salsibiostraticola</name>
    <dbReference type="NCBI Taxonomy" id="1282737"/>
    <lineage>
        <taxon>Bacteria</taxon>
        <taxon>Bacillati</taxon>
        <taxon>Actinomycetota</taxon>
        <taxon>Actinomycetes</taxon>
        <taxon>Actinomycetales</taxon>
        <taxon>Actinomycetaceae</taxon>
        <taxon>Flaviflexus</taxon>
    </lineage>
</organism>
<dbReference type="PANTHER" id="PTHR21180:SF32">
    <property type="entry name" value="ENDONUCLEASE_EXONUCLEASE_PHOSPHATASE FAMILY DOMAIN-CONTAINING PROTEIN 1"/>
    <property type="match status" value="1"/>
</dbReference>
<dbReference type="SMART" id="SM00278">
    <property type="entry name" value="HhH1"/>
    <property type="match status" value="2"/>
</dbReference>
<feature type="domain" description="Helix-hairpin-helix DNA-binding motif class 1" evidence="3">
    <location>
        <begin position="190"/>
        <end position="209"/>
    </location>
</feature>
<dbReference type="GO" id="GO:0003677">
    <property type="term" value="F:DNA binding"/>
    <property type="evidence" value="ECO:0007669"/>
    <property type="project" value="UniProtKB-KW"/>
</dbReference>
<proteinExistence type="predicted"/>
<keyword evidence="2" id="KW-0812">Transmembrane</keyword>
<evidence type="ECO:0000313" key="4">
    <source>
        <dbReference type="EMBL" id="AZN29514.1"/>
    </source>
</evidence>
<dbReference type="GO" id="GO:0006281">
    <property type="term" value="P:DNA repair"/>
    <property type="evidence" value="ECO:0007669"/>
    <property type="project" value="InterPro"/>
</dbReference>
<keyword evidence="2" id="KW-1133">Transmembrane helix</keyword>
<dbReference type="GO" id="GO:0015627">
    <property type="term" value="C:type II protein secretion system complex"/>
    <property type="evidence" value="ECO:0007669"/>
    <property type="project" value="TreeGrafter"/>
</dbReference>
<dbReference type="RefSeq" id="WP_126039386.1">
    <property type="nucleotide sequence ID" value="NZ_CP034438.1"/>
</dbReference>
<evidence type="ECO:0000313" key="5">
    <source>
        <dbReference type="Proteomes" id="UP000270021"/>
    </source>
</evidence>
<dbReference type="Pfam" id="PF12836">
    <property type="entry name" value="HHH_3"/>
    <property type="match status" value="1"/>
</dbReference>
<dbReference type="OrthoDB" id="9758724at2"/>
<dbReference type="Gene3D" id="1.10.150.320">
    <property type="entry name" value="Photosystem II 12 kDa extrinsic protein"/>
    <property type="match status" value="1"/>
</dbReference>
<dbReference type="Pfam" id="PF10531">
    <property type="entry name" value="SLBB"/>
    <property type="match status" value="1"/>
</dbReference>
<dbReference type="Gene3D" id="3.10.560.10">
    <property type="entry name" value="Outer membrane lipoprotein wza domain like"/>
    <property type="match status" value="1"/>
</dbReference>
<dbReference type="EMBL" id="CP034438">
    <property type="protein sequence ID" value="AZN29514.1"/>
    <property type="molecule type" value="Genomic_DNA"/>
</dbReference>
<dbReference type="GO" id="GO:0015628">
    <property type="term" value="P:protein secretion by the type II secretion system"/>
    <property type="evidence" value="ECO:0007669"/>
    <property type="project" value="TreeGrafter"/>
</dbReference>
<dbReference type="InterPro" id="IPR019554">
    <property type="entry name" value="Soluble_ligand-bd"/>
</dbReference>
<protein>
    <submittedName>
        <fullName evidence="4">ComEA family DNA-binding protein</fullName>
    </submittedName>
</protein>
<dbReference type="Proteomes" id="UP000270021">
    <property type="component" value="Chromosome"/>
</dbReference>
<dbReference type="InterPro" id="IPR003583">
    <property type="entry name" value="Hlx-hairpin-Hlx_DNA-bd_motif"/>
</dbReference>
<reference evidence="4 5" key="1">
    <citation type="submission" date="2018-12" db="EMBL/GenBank/DDBJ databases">
        <title>Complete genome sequence of Flaviflexus salsibiostraticola KCTC 33148.</title>
        <authorList>
            <person name="Bae J.-W."/>
        </authorList>
    </citation>
    <scope>NUCLEOTIDE SEQUENCE [LARGE SCALE GENOMIC DNA]</scope>
    <source>
        <strain evidence="4 5">KCTC 33148</strain>
    </source>
</reference>
<evidence type="ECO:0000259" key="3">
    <source>
        <dbReference type="SMART" id="SM00278"/>
    </source>
</evidence>
<dbReference type="NCBIfam" id="TIGR00426">
    <property type="entry name" value="competence protein ComEA helix-hairpin-helix repeat region"/>
    <property type="match status" value="1"/>
</dbReference>
<dbReference type="InterPro" id="IPR051675">
    <property type="entry name" value="Endo/Exo/Phosphatase_dom_1"/>
</dbReference>
<dbReference type="InterPro" id="IPR010994">
    <property type="entry name" value="RuvA_2-like"/>
</dbReference>